<dbReference type="InterPro" id="IPR001611">
    <property type="entry name" value="Leu-rich_rpt"/>
</dbReference>
<dbReference type="GO" id="GO:0004674">
    <property type="term" value="F:protein serine/threonine kinase activity"/>
    <property type="evidence" value="ECO:0007669"/>
    <property type="project" value="UniProtKB-EC"/>
</dbReference>
<dbReference type="AlphaFoldDB" id="A0A978VFS2"/>
<keyword evidence="7" id="KW-0472">Membrane</keyword>
<dbReference type="InterPro" id="IPR011009">
    <property type="entry name" value="Kinase-like_dom_sf"/>
</dbReference>
<dbReference type="Pfam" id="PF08263">
    <property type="entry name" value="LRRNT_2"/>
    <property type="match status" value="1"/>
</dbReference>
<protein>
    <recommendedName>
        <fullName evidence="13">Leucine-rich repeat-containing N-terminal plant-type domain-containing protein</fullName>
    </recommendedName>
</protein>
<evidence type="ECO:0000313" key="11">
    <source>
        <dbReference type="EMBL" id="KAH7529211.1"/>
    </source>
</evidence>
<dbReference type="FunFam" id="3.80.10.10:FF:000095">
    <property type="entry name" value="LRR receptor-like serine/threonine-protein kinase GSO1"/>
    <property type="match status" value="3"/>
</dbReference>
<evidence type="ECO:0000256" key="3">
    <source>
        <dbReference type="ARBA" id="ARBA00022692"/>
    </source>
</evidence>
<evidence type="ECO:0000256" key="2">
    <source>
        <dbReference type="ARBA" id="ARBA00022614"/>
    </source>
</evidence>
<reference evidence="11" key="1">
    <citation type="journal article" date="2021" name="Front. Plant Sci.">
        <title>Chromosome-Scale Genome Assembly for Chinese Sour Jujube and Insights Into Its Genome Evolution and Domestication Signature.</title>
        <authorList>
            <person name="Shen L.-Y."/>
            <person name="Luo H."/>
            <person name="Wang X.-L."/>
            <person name="Wang X.-M."/>
            <person name="Qiu X.-J."/>
            <person name="Liu H."/>
            <person name="Zhou S.-S."/>
            <person name="Jia K.-H."/>
            <person name="Nie S."/>
            <person name="Bao Y.-T."/>
            <person name="Zhang R.-G."/>
            <person name="Yun Q.-Z."/>
            <person name="Chai Y.-H."/>
            <person name="Lu J.-Y."/>
            <person name="Li Y."/>
            <person name="Zhao S.-W."/>
            <person name="Mao J.-F."/>
            <person name="Jia S.-G."/>
            <person name="Mao Y.-M."/>
        </authorList>
    </citation>
    <scope>NUCLEOTIDE SEQUENCE</scope>
    <source>
        <strain evidence="11">AT0</strain>
        <tissue evidence="11">Leaf</tissue>
    </source>
</reference>
<dbReference type="InterPro" id="IPR051809">
    <property type="entry name" value="Plant_receptor-like_S/T_kinase"/>
</dbReference>
<evidence type="ECO:0000259" key="10">
    <source>
        <dbReference type="Pfam" id="PF23598"/>
    </source>
</evidence>
<keyword evidence="2" id="KW-0433">Leucine-rich repeat</keyword>
<dbReference type="Pfam" id="PF00560">
    <property type="entry name" value="LRR_1"/>
    <property type="match status" value="2"/>
</dbReference>
<dbReference type="Gene3D" id="3.80.10.10">
    <property type="entry name" value="Ribonuclease Inhibitor"/>
    <property type="match status" value="3"/>
</dbReference>
<dbReference type="EMBL" id="JAEACU010000005">
    <property type="protein sequence ID" value="KAH7529211.1"/>
    <property type="molecule type" value="Genomic_DNA"/>
</dbReference>
<evidence type="ECO:0000259" key="8">
    <source>
        <dbReference type="Pfam" id="PF07714"/>
    </source>
</evidence>
<dbReference type="SUPFAM" id="SSF52047">
    <property type="entry name" value="RNI-like"/>
    <property type="match status" value="2"/>
</dbReference>
<dbReference type="PANTHER" id="PTHR27008">
    <property type="entry name" value="OS04G0122200 PROTEIN"/>
    <property type="match status" value="1"/>
</dbReference>
<comment type="subcellular location">
    <subcellularLocation>
        <location evidence="1">Membrane</location>
        <topology evidence="1">Single-pass membrane protein</topology>
    </subcellularLocation>
</comment>
<dbReference type="InterPro" id="IPR001245">
    <property type="entry name" value="Ser-Thr/Tyr_kinase_cat_dom"/>
</dbReference>
<keyword evidence="4" id="KW-0732">Signal</keyword>
<evidence type="ECO:0000256" key="7">
    <source>
        <dbReference type="ARBA" id="ARBA00023136"/>
    </source>
</evidence>
<dbReference type="PANTHER" id="PTHR27008:SF585">
    <property type="entry name" value="PROTEIN KINASE DOMAIN-CONTAINING PROTEIN"/>
    <property type="match status" value="1"/>
</dbReference>
<dbReference type="Gene3D" id="1.10.510.10">
    <property type="entry name" value="Transferase(Phosphotransferase) domain 1"/>
    <property type="match status" value="1"/>
</dbReference>
<keyword evidence="3" id="KW-0812">Transmembrane</keyword>
<dbReference type="InterPro" id="IPR003591">
    <property type="entry name" value="Leu-rich_rpt_typical-subtyp"/>
</dbReference>
<dbReference type="PROSITE" id="PS51450">
    <property type="entry name" value="LRR"/>
    <property type="match status" value="1"/>
</dbReference>
<feature type="domain" description="Disease resistance R13L4/SHOC-2-like LRR" evidence="10">
    <location>
        <begin position="171"/>
        <end position="328"/>
    </location>
</feature>
<name>A0A978VFS2_ZIZJJ</name>
<dbReference type="Pfam" id="PF07714">
    <property type="entry name" value="PK_Tyr_Ser-Thr"/>
    <property type="match status" value="1"/>
</dbReference>
<dbReference type="SMART" id="SM00369">
    <property type="entry name" value="LRR_TYP"/>
    <property type="match status" value="13"/>
</dbReference>
<evidence type="ECO:0000259" key="9">
    <source>
        <dbReference type="Pfam" id="PF08263"/>
    </source>
</evidence>
<comment type="caution">
    <text evidence="11">The sequence shown here is derived from an EMBL/GenBank/DDBJ whole genome shotgun (WGS) entry which is preliminary data.</text>
</comment>
<proteinExistence type="predicted"/>
<feature type="domain" description="Serine-threonine/tyrosine-protein kinase catalytic" evidence="8">
    <location>
        <begin position="803"/>
        <end position="904"/>
    </location>
</feature>
<dbReference type="Pfam" id="PF23598">
    <property type="entry name" value="LRR_14"/>
    <property type="match status" value="2"/>
</dbReference>
<keyword evidence="5" id="KW-0677">Repeat</keyword>
<feature type="domain" description="Disease resistance R13L4/SHOC-2-like LRR" evidence="10">
    <location>
        <begin position="469"/>
        <end position="624"/>
    </location>
</feature>
<accession>A0A978VFS2</accession>
<dbReference type="Proteomes" id="UP000813462">
    <property type="component" value="Unassembled WGS sequence"/>
</dbReference>
<evidence type="ECO:0000256" key="1">
    <source>
        <dbReference type="ARBA" id="ARBA00004167"/>
    </source>
</evidence>
<evidence type="ECO:0000256" key="4">
    <source>
        <dbReference type="ARBA" id="ARBA00022729"/>
    </source>
</evidence>
<organism evidence="11 12">
    <name type="scientific">Ziziphus jujuba var. spinosa</name>
    <dbReference type="NCBI Taxonomy" id="714518"/>
    <lineage>
        <taxon>Eukaryota</taxon>
        <taxon>Viridiplantae</taxon>
        <taxon>Streptophyta</taxon>
        <taxon>Embryophyta</taxon>
        <taxon>Tracheophyta</taxon>
        <taxon>Spermatophyta</taxon>
        <taxon>Magnoliopsida</taxon>
        <taxon>eudicotyledons</taxon>
        <taxon>Gunneridae</taxon>
        <taxon>Pentapetalae</taxon>
        <taxon>rosids</taxon>
        <taxon>fabids</taxon>
        <taxon>Rosales</taxon>
        <taxon>Rhamnaceae</taxon>
        <taxon>Paliureae</taxon>
        <taxon>Ziziphus</taxon>
    </lineage>
</organism>
<evidence type="ECO:0000256" key="6">
    <source>
        <dbReference type="ARBA" id="ARBA00022989"/>
    </source>
</evidence>
<dbReference type="GO" id="GO:0016020">
    <property type="term" value="C:membrane"/>
    <property type="evidence" value="ECO:0007669"/>
    <property type="project" value="UniProtKB-SubCell"/>
</dbReference>
<dbReference type="InterPro" id="IPR055414">
    <property type="entry name" value="LRR_R13L4/SHOC2-like"/>
</dbReference>
<dbReference type="InterPro" id="IPR013210">
    <property type="entry name" value="LRR_N_plant-typ"/>
</dbReference>
<sequence length="923" mass="101788">MINQHYCTFLNPLKMTPFGTCFVSMMKAMSMAILICSMVTSTFSGTTNITTDQSALLVLKSHIIHDPQNILSKNWSNSSSICNWDGVICGAKHKRVTVLNLSYRGLTGTVPPEVGNLSFLVELRLTNNSFHGSLPVELTRLRRLKVINFGFNNLMKGEIPSWFGLFPKLETLNLYGNQFTGSLPTSIFNLSSVQIITLSYNQLSGIPREIGNLTTLKELYLDYNNLKEIPKEIGNLNSLDVLSIKSNALTGPFPLFVFNISSLKKLNFNYNNLSGSLPNSMCESAPSLQLLALDYNQLGGSVPSQWSRCKNLQTLLLSVNHFVGSIPRNIGNLTILKHLDLGTNNLTGVVPNEIGDLQNLEVLVLQENHLGGPMPPKFFNISSMSIIGLAVNRLSGQFPSHTSFLFPNLSRLSLGMNDFTGPILNFISNASQLIQIDIPYNSFYGTLKSKLCSLQNIQWLNLASNNFTIDPSDNFFTSLSDCKYLTFLELGSNPLNAMLPNFGGNLSSSLQYFGVINCSMKGNIPKQIGSLSSLITLKLQYNNLTGSIPTTIGGLQKLQGLYLNRNKVEGFIPSEICQLGSLDKLFLANNNLIGSIPECLGYLSSLRTLSLNSNGLNSTIPNTLWSLEYILKLNLSSNSLVGSLPLDVENLKVVTAIDLSNNELSGNIPSSIGSLQNLVNLSLAQNRFTGQIPTSFGKLISIELMDLSRNNLSGEIPKSLEALLSLKHFNVSYNQLEGEIPTGGSFVNFSAHSFMSNNGLCGAPRLQVSPCKAKETHKSRNATDTIVSFCLFIKSFSNIVEFFTAEYGLDGIVSTKGDVYSYGILLMETFTGKRPTDKMFVEDLSLRKWVKESFSLEVTEVADKELFSEEKQYRSGIKDCLSSIMDLALNCSSETPENRKTIKDALILLHKIKKKFLKEIQYT</sequence>
<feature type="domain" description="Leucine-rich repeat-containing N-terminal plant-type" evidence="9">
    <location>
        <begin position="51"/>
        <end position="89"/>
    </location>
</feature>
<dbReference type="InterPro" id="IPR032675">
    <property type="entry name" value="LRR_dom_sf"/>
</dbReference>
<evidence type="ECO:0000256" key="5">
    <source>
        <dbReference type="ARBA" id="ARBA00022737"/>
    </source>
</evidence>
<keyword evidence="6" id="KW-1133">Transmembrane helix</keyword>
<evidence type="ECO:0008006" key="13">
    <source>
        <dbReference type="Google" id="ProtNLM"/>
    </source>
</evidence>
<evidence type="ECO:0000313" key="12">
    <source>
        <dbReference type="Proteomes" id="UP000813462"/>
    </source>
</evidence>
<dbReference type="Pfam" id="PF13855">
    <property type="entry name" value="LRR_8"/>
    <property type="match status" value="1"/>
</dbReference>
<gene>
    <name evidence="11" type="ORF">FEM48_Zijuj05G0160500</name>
</gene>
<dbReference type="SUPFAM" id="SSF56112">
    <property type="entry name" value="Protein kinase-like (PK-like)"/>
    <property type="match status" value="1"/>
</dbReference>